<evidence type="ECO:0000313" key="4">
    <source>
        <dbReference type="Proteomes" id="UP000239649"/>
    </source>
</evidence>
<keyword evidence="1" id="KW-0175">Coiled coil</keyword>
<proteinExistence type="predicted"/>
<feature type="coiled-coil region" evidence="1">
    <location>
        <begin position="315"/>
        <end position="433"/>
    </location>
</feature>
<feature type="coiled-coil region" evidence="1">
    <location>
        <begin position="469"/>
        <end position="503"/>
    </location>
</feature>
<dbReference type="InterPro" id="IPR037386">
    <property type="entry name" value="CCDC40"/>
</dbReference>
<dbReference type="Proteomes" id="UP000239649">
    <property type="component" value="Unassembled WGS sequence"/>
</dbReference>
<feature type="region of interest" description="Disordered" evidence="2">
    <location>
        <begin position="41"/>
        <end position="64"/>
    </location>
</feature>
<comment type="caution">
    <text evidence="3">The sequence shown here is derived from an EMBL/GenBank/DDBJ whole genome shotgun (WGS) entry which is preliminary data.</text>
</comment>
<organism evidence="3 4">
    <name type="scientific">Micractinium conductrix</name>
    <dbReference type="NCBI Taxonomy" id="554055"/>
    <lineage>
        <taxon>Eukaryota</taxon>
        <taxon>Viridiplantae</taxon>
        <taxon>Chlorophyta</taxon>
        <taxon>core chlorophytes</taxon>
        <taxon>Trebouxiophyceae</taxon>
        <taxon>Chlorellales</taxon>
        <taxon>Chlorellaceae</taxon>
        <taxon>Chlorella clade</taxon>
        <taxon>Micractinium</taxon>
    </lineage>
</organism>
<dbReference type="STRING" id="554055.A0A2P6V0B8"/>
<gene>
    <name evidence="3" type="ORF">C2E20_8806</name>
</gene>
<dbReference type="GO" id="GO:0005737">
    <property type="term" value="C:cytoplasm"/>
    <property type="evidence" value="ECO:0007669"/>
    <property type="project" value="TreeGrafter"/>
</dbReference>
<dbReference type="GO" id="GO:0035082">
    <property type="term" value="P:axoneme assembly"/>
    <property type="evidence" value="ECO:0007669"/>
    <property type="project" value="InterPro"/>
</dbReference>
<dbReference type="PANTHER" id="PTHR16275:SF8">
    <property type="entry name" value="COILED-COIL DOMAIN-CONTAINING PROTEIN 40"/>
    <property type="match status" value="1"/>
</dbReference>
<accession>A0A2P6V0B8</accession>
<dbReference type="OrthoDB" id="188741at2759"/>
<dbReference type="PANTHER" id="PTHR16275">
    <property type="entry name" value="COILED-COIL DOMAIN-CONTAINING PROTEIN 40"/>
    <property type="match status" value="1"/>
</dbReference>
<evidence type="ECO:0000256" key="1">
    <source>
        <dbReference type="SAM" id="Coils"/>
    </source>
</evidence>
<protein>
    <submittedName>
        <fullName evidence="3">Coiled-coil domain-containing 40</fullName>
    </submittedName>
</protein>
<evidence type="ECO:0000256" key="2">
    <source>
        <dbReference type="SAM" id="MobiDB-lite"/>
    </source>
</evidence>
<sequence>MEAAALLAPPPLPPASSPPPAAAADVAPAAGEDSLAVLMRPAAPTQQQHAVAETSPPAAVPAQASTSAAAAAAAAAAGLADPPEEDVAALPPDHPLLRRAQKALYRQLAEQKLRLEEELRERRKALKDAKQRREDVGVELYGFQQHLAKLQLALEKAGEAHSGAARARAEADSALAALRAQVAEAEAATAGEDARAEALQGELDGLNGTLRAIQAHNEAVAGELAVAKRTAYATEAGVVAAEKAKREQDFLIEGMQAQLRRLAAAATARAAAIDGQRGQTHAAQEMLAQALANMEGVAFEKKQLLSQWRASLVAMQQRDTQLEALQENLRQAAERRTTMANEREGFLRQLAQQAQRNEAAGEVQRKLEGQAARLAAQVERVRAKNAELKEGYMGMQRQLAERQEALAAAAAEAAKLASQRAQLEREQARVAAEAAAVDKTLLDRLGEQTFAEKGSAATLREVERIRAACADKEVAADAARAQLERLGEEAQNVDARNARLSAVLGGLEGTLADKAAGVAALEAEMRAGHQEVEARTRALDQLNRRYQRLLDNFKDVETGPLEATIANLQREIAAKQAAGRNLQRRWMGVQGTLVAAQAANAELAEAVAGMRAQQAVMSQKRQRLNGQLETQQREAKALAKALDGLHAETARLNGLLADASGLRSTLREGNLLLEGKLAAELKALEARWSALNGSIDELRAERGEVAAAVVEAEREVLVWERRVQLEKEMQEAVDPQYGGEELAGLRKEVQRLAHAAGELAREQEALVGEMERAVAKREVIGTKARLSQSTKIQDAAKAAAKRQADELARAAAAKEREGRAAEAALAALDGEIAQAQAAAEEAGEQCAALAAAEVAVQGEIEALGAQKLKALVATTAKQREVKKYEEAAAGKYKPAAPPTALAGGDAAAALSAEVERARKRQAKIQAAVQGLAAGSCEEVAPAVAPQLERALAHVAALCE</sequence>
<feature type="coiled-coil region" evidence="1">
    <location>
        <begin position="681"/>
        <end position="715"/>
    </location>
</feature>
<keyword evidence="4" id="KW-1185">Reference proteome</keyword>
<feature type="coiled-coil region" evidence="1">
    <location>
        <begin position="621"/>
        <end position="648"/>
    </location>
</feature>
<dbReference type="Pfam" id="PF08647">
    <property type="entry name" value="BRE1"/>
    <property type="match status" value="1"/>
</dbReference>
<feature type="coiled-coil region" evidence="1">
    <location>
        <begin position="98"/>
        <end position="136"/>
    </location>
</feature>
<dbReference type="EMBL" id="LHPF02000056">
    <property type="protein sequence ID" value="PSC67537.1"/>
    <property type="molecule type" value="Genomic_DNA"/>
</dbReference>
<feature type="coiled-coil region" evidence="1">
    <location>
        <begin position="532"/>
        <end position="585"/>
    </location>
</feature>
<dbReference type="Gene3D" id="1.10.287.1490">
    <property type="match status" value="1"/>
</dbReference>
<evidence type="ECO:0000313" key="3">
    <source>
        <dbReference type="EMBL" id="PSC67537.1"/>
    </source>
</evidence>
<reference evidence="3 4" key="1">
    <citation type="journal article" date="2018" name="Plant J.">
        <title>Genome sequences of Chlorella sorokiniana UTEX 1602 and Micractinium conductrix SAG 241.80: implications to maltose excretion by a green alga.</title>
        <authorList>
            <person name="Arriola M.B."/>
            <person name="Velmurugan N."/>
            <person name="Zhang Y."/>
            <person name="Plunkett M.H."/>
            <person name="Hondzo H."/>
            <person name="Barney B.M."/>
        </authorList>
    </citation>
    <scope>NUCLEOTIDE SEQUENCE [LARGE SCALE GENOMIC DNA]</scope>
    <source>
        <strain evidence="3 4">SAG 241.80</strain>
    </source>
</reference>
<feature type="region of interest" description="Disordered" evidence="2">
    <location>
        <begin position="1"/>
        <end position="29"/>
    </location>
</feature>
<feature type="compositionally biased region" description="Low complexity" evidence="2">
    <location>
        <begin position="55"/>
        <end position="64"/>
    </location>
</feature>
<feature type="compositionally biased region" description="Pro residues" evidence="2">
    <location>
        <begin position="8"/>
        <end position="21"/>
    </location>
</feature>
<feature type="coiled-coil region" evidence="1">
    <location>
        <begin position="797"/>
        <end position="852"/>
    </location>
</feature>
<dbReference type="AlphaFoldDB" id="A0A2P6V0B8"/>
<name>A0A2P6V0B8_9CHLO</name>